<proteinExistence type="inferred from homology"/>
<evidence type="ECO:0000313" key="8">
    <source>
        <dbReference type="Proteomes" id="UP000229681"/>
    </source>
</evidence>
<dbReference type="InterPro" id="IPR003018">
    <property type="entry name" value="GAF"/>
</dbReference>
<protein>
    <recommendedName>
        <fullName evidence="9">Response regulator</fullName>
    </recommendedName>
</protein>
<accession>A0A2M8PFJ2</accession>
<dbReference type="Pfam" id="PF13185">
    <property type="entry name" value="GAF_2"/>
    <property type="match status" value="1"/>
</dbReference>
<dbReference type="InterPro" id="IPR029016">
    <property type="entry name" value="GAF-like_dom_sf"/>
</dbReference>
<dbReference type="AlphaFoldDB" id="A0A2M8PFJ2"/>
<keyword evidence="4" id="KW-0597">Phosphoprotein</keyword>
<dbReference type="Proteomes" id="UP000229681">
    <property type="component" value="Unassembled WGS sequence"/>
</dbReference>
<dbReference type="Gene3D" id="3.40.50.2300">
    <property type="match status" value="1"/>
</dbReference>
<dbReference type="Pfam" id="PF00072">
    <property type="entry name" value="Response_reg"/>
    <property type="match status" value="1"/>
</dbReference>
<dbReference type="Pfam" id="PF00211">
    <property type="entry name" value="Guanylate_cyc"/>
    <property type="match status" value="1"/>
</dbReference>
<dbReference type="InterPro" id="IPR050697">
    <property type="entry name" value="Adenylyl/Guanylyl_Cyclase_3/4"/>
</dbReference>
<gene>
    <name evidence="7" type="ORF">CUN49_05975</name>
</gene>
<evidence type="ECO:0000259" key="6">
    <source>
        <dbReference type="PROSITE" id="PS50125"/>
    </source>
</evidence>
<organism evidence="7 8">
    <name type="scientific">Candidatus Thermofonsia Clade 1 bacterium</name>
    <dbReference type="NCBI Taxonomy" id="2364210"/>
    <lineage>
        <taxon>Bacteria</taxon>
        <taxon>Bacillati</taxon>
        <taxon>Chloroflexota</taxon>
        <taxon>Candidatus Thermofontia</taxon>
        <taxon>Candidatus Thermofonsia Clade 1</taxon>
    </lineage>
</organism>
<dbReference type="Gene3D" id="3.30.70.1230">
    <property type="entry name" value="Nucleotide cyclase"/>
    <property type="match status" value="1"/>
</dbReference>
<keyword evidence="2" id="KW-0808">Transferase</keyword>
<dbReference type="InterPro" id="IPR001054">
    <property type="entry name" value="A/G_cyclase"/>
</dbReference>
<keyword evidence="3" id="KW-0418">Kinase</keyword>
<dbReference type="PANTHER" id="PTHR43081:SF1">
    <property type="entry name" value="ADENYLATE CYCLASE, TERMINAL-DIFFERENTIATION SPECIFIC"/>
    <property type="match status" value="1"/>
</dbReference>
<evidence type="ECO:0000256" key="2">
    <source>
        <dbReference type="ARBA" id="ARBA00022679"/>
    </source>
</evidence>
<feature type="modified residue" description="4-aspartylphosphate" evidence="4">
    <location>
        <position position="79"/>
    </location>
</feature>
<dbReference type="CDD" id="cd00156">
    <property type="entry name" value="REC"/>
    <property type="match status" value="1"/>
</dbReference>
<reference evidence="7 8" key="1">
    <citation type="submission" date="2017-11" db="EMBL/GenBank/DDBJ databases">
        <title>Evolution of Phototrophy in the Chloroflexi Phylum Driven by Horizontal Gene Transfer.</title>
        <authorList>
            <person name="Ward L.M."/>
            <person name="Hemp J."/>
            <person name="Shih P.M."/>
            <person name="Mcglynn S.E."/>
            <person name="Fischer W."/>
        </authorList>
    </citation>
    <scope>NUCLEOTIDE SEQUENCE [LARGE SCALE GENOMIC DNA]</scope>
    <source>
        <strain evidence="7">JP3_13</strain>
    </source>
</reference>
<dbReference type="SUPFAM" id="SSF52172">
    <property type="entry name" value="CheY-like"/>
    <property type="match status" value="1"/>
</dbReference>
<dbReference type="InterPro" id="IPR011006">
    <property type="entry name" value="CheY-like_superfamily"/>
</dbReference>
<evidence type="ECO:0000256" key="1">
    <source>
        <dbReference type="ARBA" id="ARBA00005381"/>
    </source>
</evidence>
<dbReference type="InterPro" id="IPR001789">
    <property type="entry name" value="Sig_transdc_resp-reg_receiver"/>
</dbReference>
<dbReference type="GO" id="GO:0009190">
    <property type="term" value="P:cyclic nucleotide biosynthetic process"/>
    <property type="evidence" value="ECO:0007669"/>
    <property type="project" value="InterPro"/>
</dbReference>
<sequence length="538" mass="59416">MPQAQQIAYTGSNNRASRARKGRVVANERILVVDDGRENREFIIKYILQPNEYRVQEARDGVECLEIVRRDPPDLILLDLQMPRLDGMGVLEALQRERLDIPVILMTFHGSEDIAVEVFRMGVRDYLKKPYTAEEMLSAIERSLAEVRLRREKEALTMRLMNANRELHTRIKELNTLYSIGKSVTALLDLPQLLRRITEAAISLTNAEQARLILVENGALVLRAIRPRGEQNAQNAAETLQDRLAERAINTARYIILNAQQLEPLRQANPNAPFATLYVPLLIGNTVIGVLNAENLTANTRQFTDNDAALLSALGDYAAIAIENARNYHALETLKAQAMPYAIGRSAQLPEADSAARREISVLVADLRGFSALAEQQRPEQALRLLNAYLSLAAETLTKHGAQLDRASGDTVMALFNAPHNLPDHTLRAVQAALALQQETARFGAQHGTEMLAFAIGVARGEALVGTVGVGSAAAYAAVGEPVNLAYRLQESARAGQILIEENALVQLGNRIVSRRLGEVQLRSRRSSAVVYEVQELL</sequence>
<dbReference type="SUPFAM" id="SSF55781">
    <property type="entry name" value="GAF domain-like"/>
    <property type="match status" value="1"/>
</dbReference>
<dbReference type="GO" id="GO:0000160">
    <property type="term" value="P:phosphorelay signal transduction system"/>
    <property type="evidence" value="ECO:0007669"/>
    <property type="project" value="InterPro"/>
</dbReference>
<dbReference type="PROSITE" id="PS50125">
    <property type="entry name" value="GUANYLATE_CYCLASE_2"/>
    <property type="match status" value="1"/>
</dbReference>
<dbReference type="SMART" id="SM00065">
    <property type="entry name" value="GAF"/>
    <property type="match status" value="1"/>
</dbReference>
<feature type="domain" description="Response regulatory" evidence="5">
    <location>
        <begin position="29"/>
        <end position="144"/>
    </location>
</feature>
<dbReference type="GO" id="GO:0016301">
    <property type="term" value="F:kinase activity"/>
    <property type="evidence" value="ECO:0007669"/>
    <property type="project" value="UniProtKB-KW"/>
</dbReference>
<dbReference type="InterPro" id="IPR029787">
    <property type="entry name" value="Nucleotide_cyclase"/>
</dbReference>
<dbReference type="SMART" id="SM00448">
    <property type="entry name" value="REC"/>
    <property type="match status" value="1"/>
</dbReference>
<dbReference type="SMART" id="SM00044">
    <property type="entry name" value="CYCc"/>
    <property type="match status" value="1"/>
</dbReference>
<dbReference type="CDD" id="cd07302">
    <property type="entry name" value="CHD"/>
    <property type="match status" value="1"/>
</dbReference>
<evidence type="ECO:0000313" key="7">
    <source>
        <dbReference type="EMBL" id="PJF36322.1"/>
    </source>
</evidence>
<dbReference type="EMBL" id="PGTM01000062">
    <property type="protein sequence ID" value="PJF36322.1"/>
    <property type="molecule type" value="Genomic_DNA"/>
</dbReference>
<dbReference type="PANTHER" id="PTHR43081">
    <property type="entry name" value="ADENYLATE CYCLASE, TERMINAL-DIFFERENTIATION SPECIFIC-RELATED"/>
    <property type="match status" value="1"/>
</dbReference>
<evidence type="ECO:0000259" key="5">
    <source>
        <dbReference type="PROSITE" id="PS50110"/>
    </source>
</evidence>
<evidence type="ECO:0000256" key="4">
    <source>
        <dbReference type="PROSITE-ProRule" id="PRU00169"/>
    </source>
</evidence>
<comment type="caution">
    <text evidence="7">The sequence shown here is derived from an EMBL/GenBank/DDBJ whole genome shotgun (WGS) entry which is preliminary data.</text>
</comment>
<evidence type="ECO:0000256" key="3">
    <source>
        <dbReference type="ARBA" id="ARBA00022777"/>
    </source>
</evidence>
<dbReference type="Gene3D" id="3.30.450.40">
    <property type="match status" value="1"/>
</dbReference>
<dbReference type="SUPFAM" id="SSF55073">
    <property type="entry name" value="Nucleotide cyclase"/>
    <property type="match status" value="1"/>
</dbReference>
<dbReference type="PROSITE" id="PS50110">
    <property type="entry name" value="RESPONSE_REGULATORY"/>
    <property type="match status" value="1"/>
</dbReference>
<dbReference type="GO" id="GO:0004016">
    <property type="term" value="F:adenylate cyclase activity"/>
    <property type="evidence" value="ECO:0007669"/>
    <property type="project" value="UniProtKB-ARBA"/>
</dbReference>
<evidence type="ECO:0008006" key="9">
    <source>
        <dbReference type="Google" id="ProtNLM"/>
    </source>
</evidence>
<feature type="domain" description="Guanylate cyclase" evidence="6">
    <location>
        <begin position="361"/>
        <end position="490"/>
    </location>
</feature>
<name>A0A2M8PFJ2_9CHLR</name>
<comment type="similarity">
    <text evidence="1">Belongs to the adenylyl cyclase class-3 family.</text>
</comment>